<gene>
    <name evidence="5" type="ORF">PG993_013589</name>
</gene>
<protein>
    <submittedName>
        <fullName evidence="5">Cytochrome P450</fullName>
    </submittedName>
</protein>
<evidence type="ECO:0000313" key="6">
    <source>
        <dbReference type="Proteomes" id="UP001444661"/>
    </source>
</evidence>
<name>A0ABR1RZA8_9PEZI</name>
<dbReference type="InterPro" id="IPR050121">
    <property type="entry name" value="Cytochrome_P450_monoxygenase"/>
</dbReference>
<dbReference type="PRINTS" id="PR00385">
    <property type="entry name" value="P450"/>
</dbReference>
<evidence type="ECO:0000256" key="4">
    <source>
        <dbReference type="SAM" id="Phobius"/>
    </source>
</evidence>
<dbReference type="Gene3D" id="1.10.630.10">
    <property type="entry name" value="Cytochrome P450"/>
    <property type="match status" value="1"/>
</dbReference>
<dbReference type="InterPro" id="IPR001128">
    <property type="entry name" value="Cyt_P450"/>
</dbReference>
<evidence type="ECO:0000256" key="1">
    <source>
        <dbReference type="ARBA" id="ARBA00022617"/>
    </source>
</evidence>
<dbReference type="Pfam" id="PF00067">
    <property type="entry name" value="p450"/>
    <property type="match status" value="1"/>
</dbReference>
<accession>A0ABR1RZA8</accession>
<dbReference type="PANTHER" id="PTHR24305:SF222">
    <property type="entry name" value="CYTOCHROME P450 MONOOXYGENASE STCS"/>
    <property type="match status" value="1"/>
</dbReference>
<reference evidence="5 6" key="1">
    <citation type="submission" date="2023-01" db="EMBL/GenBank/DDBJ databases">
        <title>Analysis of 21 Apiospora genomes using comparative genomics revels a genus with tremendous synthesis potential of carbohydrate active enzymes and secondary metabolites.</title>
        <authorList>
            <person name="Sorensen T."/>
        </authorList>
    </citation>
    <scope>NUCLEOTIDE SEQUENCE [LARGE SCALE GENOMIC DNA]</scope>
    <source>
        <strain evidence="5 6">CBS 33761</strain>
    </source>
</reference>
<feature type="transmembrane region" description="Helical" evidence="4">
    <location>
        <begin position="6"/>
        <end position="25"/>
    </location>
</feature>
<dbReference type="EMBL" id="JAQQWK010000012">
    <property type="protein sequence ID" value="KAK8022822.1"/>
    <property type="molecule type" value="Genomic_DNA"/>
</dbReference>
<keyword evidence="1" id="KW-0349">Heme</keyword>
<comment type="caution">
    <text evidence="5">The sequence shown here is derived from an EMBL/GenBank/DDBJ whole genome shotgun (WGS) entry which is preliminary data.</text>
</comment>
<evidence type="ECO:0000256" key="2">
    <source>
        <dbReference type="ARBA" id="ARBA00022723"/>
    </source>
</evidence>
<evidence type="ECO:0000256" key="3">
    <source>
        <dbReference type="ARBA" id="ARBA00023004"/>
    </source>
</evidence>
<keyword evidence="4" id="KW-1133">Transmembrane helix</keyword>
<dbReference type="InterPro" id="IPR036396">
    <property type="entry name" value="Cyt_P450_sf"/>
</dbReference>
<dbReference type="Proteomes" id="UP001444661">
    <property type="component" value="Unassembled WGS sequence"/>
</dbReference>
<dbReference type="SUPFAM" id="SSF48264">
    <property type="entry name" value="Cytochrome P450"/>
    <property type="match status" value="1"/>
</dbReference>
<keyword evidence="2" id="KW-0479">Metal-binding</keyword>
<keyword evidence="3" id="KW-0408">Iron</keyword>
<organism evidence="5 6">
    <name type="scientific">Apiospora rasikravindrae</name>
    <dbReference type="NCBI Taxonomy" id="990691"/>
    <lineage>
        <taxon>Eukaryota</taxon>
        <taxon>Fungi</taxon>
        <taxon>Dikarya</taxon>
        <taxon>Ascomycota</taxon>
        <taxon>Pezizomycotina</taxon>
        <taxon>Sordariomycetes</taxon>
        <taxon>Xylariomycetidae</taxon>
        <taxon>Amphisphaeriales</taxon>
        <taxon>Apiosporaceae</taxon>
        <taxon>Apiospora</taxon>
    </lineage>
</organism>
<dbReference type="PRINTS" id="PR00463">
    <property type="entry name" value="EP450I"/>
</dbReference>
<keyword evidence="4" id="KW-0472">Membrane</keyword>
<dbReference type="CDD" id="cd11051">
    <property type="entry name" value="CYP59-like"/>
    <property type="match status" value="1"/>
</dbReference>
<keyword evidence="4" id="KW-0812">Transmembrane</keyword>
<proteinExistence type="predicted"/>
<sequence>MAQLSVAVAIATVIALMTVFVTKFVSNRQHVRQLQVARVPMPTFHYVFGHFIAVKKAMKGLPRDITMHVMVQKMSRSFPSGIFYLNLWPFSNTLLVNASPVAASQVEAAFLDKPALMCKTMEVINGGPSLMTMHGETWKKWRALFNPGFAPAYMAGFAPSIVEEAAVLCQLLRERAGQGKVFQLEEYTLKLTFDVISRITFGARIHYQTQGSVLADGLRRLAYWTPYGTSFNPFRRYLSPRPLVQWYNSYCIDRYLSKQVDERFEELAESRRDAKVKSQSRSVISLVMDQYLEEAGETEQLSKATFKRLVIPQLRMFLYAGHDTTSSTLLYCYYLLSTHPEELEKVRTEHDKVFGTNTSHEHLYEVIAKDPALLNQTTYTLAVIKEVLRLFPPAGSLRAGRPGLVLTDENGGQYPTQGCHIWTLNLAMHHREQVFVRAQEFIPSRWLVGPDDGLHPSKGSWRPFEWGSRACIGQTLAQLELKVTLVMTLRMFEIVPAYDEWDAMHPKKGRGVTSVEGNRVYQAEMGGGGAHPVDGFPVRVALR</sequence>
<evidence type="ECO:0000313" key="5">
    <source>
        <dbReference type="EMBL" id="KAK8022822.1"/>
    </source>
</evidence>
<keyword evidence="6" id="KW-1185">Reference proteome</keyword>
<dbReference type="PANTHER" id="PTHR24305">
    <property type="entry name" value="CYTOCHROME P450"/>
    <property type="match status" value="1"/>
</dbReference>
<dbReference type="InterPro" id="IPR002401">
    <property type="entry name" value="Cyt_P450_E_grp-I"/>
</dbReference>